<dbReference type="SUPFAM" id="SSF55770">
    <property type="entry name" value="Profilin (actin-binding protein)"/>
    <property type="match status" value="1"/>
</dbReference>
<dbReference type="PANTHER" id="PTHR11604">
    <property type="entry name" value="PROFILIN"/>
    <property type="match status" value="1"/>
</dbReference>
<comment type="similarity">
    <text evidence="2">Belongs to the profilin family.</text>
</comment>
<comment type="caution">
    <text evidence="6">The sequence shown here is derived from an EMBL/GenBank/DDBJ whole genome shotgun (WGS) entry which is preliminary data.</text>
</comment>
<dbReference type="PANTHER" id="PTHR11604:SF0">
    <property type="entry name" value="PROFILIN"/>
    <property type="match status" value="1"/>
</dbReference>
<dbReference type="SMART" id="SM00392">
    <property type="entry name" value="PROF"/>
    <property type="match status" value="1"/>
</dbReference>
<dbReference type="PRINTS" id="PR01640">
    <property type="entry name" value="PROFILINPLNT"/>
</dbReference>
<evidence type="ECO:0000256" key="1">
    <source>
        <dbReference type="ARBA" id="ARBA00004245"/>
    </source>
</evidence>
<accession>A0ABS6YKR1</accession>
<comment type="subcellular location">
    <subcellularLocation>
        <location evidence="1">Cytoplasm</location>
        <location evidence="1">Cytoskeleton</location>
    </subcellularLocation>
</comment>
<keyword evidence="4" id="KW-0009">Actin-binding</keyword>
<gene>
    <name evidence="6" type="ORF">GKQ77_10600</name>
</gene>
<keyword evidence="3" id="KW-0963">Cytoplasm</keyword>
<dbReference type="EMBL" id="WMBF01000079">
    <property type="protein sequence ID" value="MBW5422014.1"/>
    <property type="molecule type" value="Genomic_DNA"/>
</dbReference>
<keyword evidence="7" id="KW-1185">Reference proteome</keyword>
<dbReference type="InterPro" id="IPR036140">
    <property type="entry name" value="PFN_sf"/>
</dbReference>
<protein>
    <recommendedName>
        <fullName evidence="8">Profilin</fullName>
    </recommendedName>
</protein>
<name>A0ABS6YKR1_9ACTN</name>
<dbReference type="Proteomes" id="UP001197114">
    <property type="component" value="Unassembled WGS sequence"/>
</dbReference>
<dbReference type="RefSeq" id="WP_219688466.1">
    <property type="nucleotide sequence ID" value="NZ_WMBF01000079.1"/>
</dbReference>
<proteinExistence type="inferred from homology"/>
<evidence type="ECO:0000256" key="3">
    <source>
        <dbReference type="ARBA" id="ARBA00022490"/>
    </source>
</evidence>
<evidence type="ECO:0000256" key="4">
    <source>
        <dbReference type="ARBA" id="ARBA00023203"/>
    </source>
</evidence>
<evidence type="ECO:0008006" key="8">
    <source>
        <dbReference type="Google" id="ProtNLM"/>
    </source>
</evidence>
<evidence type="ECO:0000313" key="7">
    <source>
        <dbReference type="Proteomes" id="UP001197114"/>
    </source>
</evidence>
<dbReference type="Pfam" id="PF00235">
    <property type="entry name" value="Profilin"/>
    <property type="match status" value="1"/>
</dbReference>
<dbReference type="CDD" id="cd00148">
    <property type="entry name" value="PROF"/>
    <property type="match status" value="1"/>
</dbReference>
<evidence type="ECO:0000256" key="5">
    <source>
        <dbReference type="ARBA" id="ARBA00023212"/>
    </source>
</evidence>
<evidence type="ECO:0000256" key="2">
    <source>
        <dbReference type="ARBA" id="ARBA00010058"/>
    </source>
</evidence>
<evidence type="ECO:0000313" key="6">
    <source>
        <dbReference type="EMBL" id="MBW5422014.1"/>
    </source>
</evidence>
<dbReference type="Gene3D" id="3.30.450.30">
    <property type="entry name" value="Dynein light chain 2a, cytoplasmic"/>
    <property type="match status" value="1"/>
</dbReference>
<organism evidence="6 7">
    <name type="scientific">Streptomyces anatolicus</name>
    <dbReference type="NCBI Taxonomy" id="2675858"/>
    <lineage>
        <taxon>Bacteria</taxon>
        <taxon>Bacillati</taxon>
        <taxon>Actinomycetota</taxon>
        <taxon>Actinomycetes</taxon>
        <taxon>Kitasatosporales</taxon>
        <taxon>Streptomycetaceae</taxon>
        <taxon>Streptomyces</taxon>
    </lineage>
</organism>
<keyword evidence="5" id="KW-0206">Cytoskeleton</keyword>
<dbReference type="InterPro" id="IPR005455">
    <property type="entry name" value="PFN_euk"/>
</dbReference>
<reference evidence="6 7" key="1">
    <citation type="submission" date="2019-11" db="EMBL/GenBank/DDBJ databases">
        <authorList>
            <person name="Ay H."/>
        </authorList>
    </citation>
    <scope>NUCLEOTIDE SEQUENCE [LARGE SCALE GENOMIC DNA]</scope>
    <source>
        <strain evidence="6 7">BG9H</strain>
    </source>
</reference>
<sequence length="131" mass="14015">MGNWQAYVGTSLVGTGHVSQGAIFSLDGQEWASSPDLHITQDEANRIIAALNGETKAKDQLFSKGLFLAGQRYVMARCEDRTIYGRTGRGGAAIAKSKQAVIIGIHNEEMMAGNASSTVESLADYLIDQGH</sequence>
<dbReference type="InterPro" id="IPR048278">
    <property type="entry name" value="PFN"/>
</dbReference>